<accession>A0A443K834</accession>
<dbReference type="OrthoDB" id="7870384at2"/>
<comment type="caution">
    <text evidence="4">The sequence shown here is derived from an EMBL/GenBank/DDBJ whole genome shotgun (WGS) entry which is preliminary data.</text>
</comment>
<evidence type="ECO:0008006" key="10">
    <source>
        <dbReference type="Google" id="ProtNLM"/>
    </source>
</evidence>
<evidence type="ECO:0000313" key="2">
    <source>
        <dbReference type="EMBL" id="RWR10563.1"/>
    </source>
</evidence>
<dbReference type="Proteomes" id="UP000284451">
    <property type="component" value="Unassembled WGS sequence"/>
</dbReference>
<proteinExistence type="predicted"/>
<protein>
    <recommendedName>
        <fullName evidence="10">Holin</fullName>
    </recommendedName>
</protein>
<evidence type="ECO:0000313" key="6">
    <source>
        <dbReference type="Proteomes" id="UP000284451"/>
    </source>
</evidence>
<dbReference type="EMBL" id="SAUZ01000001">
    <property type="protein sequence ID" value="RWR24453.1"/>
    <property type="molecule type" value="Genomic_DNA"/>
</dbReference>
<reference evidence="6 7" key="2">
    <citation type="submission" date="2019-01" db="EMBL/GenBank/DDBJ databases">
        <authorList>
            <person name="Li Y."/>
        </authorList>
    </citation>
    <scope>NUCLEOTIDE SEQUENCE [LARGE SCALE GENOMIC DNA]</scope>
    <source>
        <strain evidence="5 6">07D10-4-3</strain>
        <strain evidence="2 9">2D-5</strain>
        <strain evidence="4 8">D19-10-3-21</strain>
        <strain evidence="3 7">SK2B-1</strain>
    </source>
</reference>
<gene>
    <name evidence="5" type="ORF">D2T29_10090</name>
    <name evidence="3" type="ORF">D2T30_00610</name>
    <name evidence="4" type="ORF">D2T31_12650</name>
    <name evidence="2" type="ORF">D2T33_12995</name>
</gene>
<dbReference type="EMBL" id="SAUX01000013">
    <property type="protein sequence ID" value="RWR28949.1"/>
    <property type="molecule type" value="Genomic_DNA"/>
</dbReference>
<evidence type="ECO:0000313" key="3">
    <source>
        <dbReference type="EMBL" id="RWR24453.1"/>
    </source>
</evidence>
<sequence>MNPAIIRNILRYAAGALVAKGLIAPQTGLAIASDPVLVESLSLALGAVLGLIAEGFYALAKRAGWRT</sequence>
<evidence type="ECO:0000313" key="7">
    <source>
        <dbReference type="Proteomes" id="UP000284476"/>
    </source>
</evidence>
<dbReference type="Proteomes" id="UP000285710">
    <property type="component" value="Unassembled WGS sequence"/>
</dbReference>
<keyword evidence="1" id="KW-0812">Transmembrane</keyword>
<keyword evidence="9" id="KW-1185">Reference proteome</keyword>
<accession>A0A443IT50</accession>
<feature type="transmembrane region" description="Helical" evidence="1">
    <location>
        <begin position="42"/>
        <end position="60"/>
    </location>
</feature>
<keyword evidence="1" id="KW-0472">Membrane</keyword>
<reference evidence="6 7" key="1">
    <citation type="submission" date="2019-01" db="EMBL/GenBank/DDBJ databases">
        <title>Sinorhodobacter populi sp. nov. isolated from the symptomatic bark tissue of Populus euramericana canker.</title>
        <authorList>
            <person name="Xu G."/>
        </authorList>
    </citation>
    <scope>NUCLEOTIDE SEQUENCE [LARGE SCALE GENOMIC DNA]</scope>
    <source>
        <strain evidence="5 6">07D10-4-3</strain>
        <strain evidence="2 9">2D-5</strain>
        <strain evidence="4 8">D19-10-3-21</strain>
        <strain evidence="3 7">SK2B-1</strain>
    </source>
</reference>
<accession>A0A443KF82</accession>
<organism evidence="4 8">
    <name type="scientific">Paenirhodobacter populi</name>
    <dbReference type="NCBI Taxonomy" id="2306993"/>
    <lineage>
        <taxon>Bacteria</taxon>
        <taxon>Pseudomonadati</taxon>
        <taxon>Pseudomonadota</taxon>
        <taxon>Alphaproteobacteria</taxon>
        <taxon>Rhodobacterales</taxon>
        <taxon>Rhodobacter group</taxon>
        <taxon>Paenirhodobacter</taxon>
    </lineage>
</organism>
<name>A0A443K834_9RHOB</name>
<dbReference type="Proteomes" id="UP000285295">
    <property type="component" value="Unassembled WGS sequence"/>
</dbReference>
<keyword evidence="1" id="KW-1133">Transmembrane helix</keyword>
<evidence type="ECO:0000256" key="1">
    <source>
        <dbReference type="SAM" id="Phobius"/>
    </source>
</evidence>
<evidence type="ECO:0000313" key="4">
    <source>
        <dbReference type="EMBL" id="RWR28949.1"/>
    </source>
</evidence>
<dbReference type="AlphaFoldDB" id="A0A443K834"/>
<evidence type="ECO:0000313" key="8">
    <source>
        <dbReference type="Proteomes" id="UP000285295"/>
    </source>
</evidence>
<dbReference type="EMBL" id="SAUY01000011">
    <property type="protein sequence ID" value="RWR31385.1"/>
    <property type="molecule type" value="Genomic_DNA"/>
</dbReference>
<dbReference type="Proteomes" id="UP000284476">
    <property type="component" value="Unassembled WGS sequence"/>
</dbReference>
<dbReference type="EMBL" id="SAUW01000012">
    <property type="protein sequence ID" value="RWR10563.1"/>
    <property type="molecule type" value="Genomic_DNA"/>
</dbReference>
<evidence type="ECO:0000313" key="9">
    <source>
        <dbReference type="Proteomes" id="UP000285710"/>
    </source>
</evidence>
<evidence type="ECO:0000313" key="5">
    <source>
        <dbReference type="EMBL" id="RWR31385.1"/>
    </source>
</evidence>
<dbReference type="RefSeq" id="WP_128207223.1">
    <property type="nucleotide sequence ID" value="NZ_JBHRSO010000057.1"/>
</dbReference>
<accession>A0A443JVC4</accession>